<reference evidence="3 4" key="1">
    <citation type="submission" date="2024-02" db="EMBL/GenBank/DDBJ databases">
        <title>High-quality chromosome-scale genome assembly of Pensacola bahiagrass (Paspalum notatum Flugge var. saurae).</title>
        <authorList>
            <person name="Vega J.M."/>
            <person name="Podio M."/>
            <person name="Orjuela J."/>
            <person name="Siena L.A."/>
            <person name="Pessino S.C."/>
            <person name="Combes M.C."/>
            <person name="Mariac C."/>
            <person name="Albertini E."/>
            <person name="Pupilli F."/>
            <person name="Ortiz J.P.A."/>
            <person name="Leblanc O."/>
        </authorList>
    </citation>
    <scope>NUCLEOTIDE SEQUENCE [LARGE SCALE GENOMIC DNA]</scope>
    <source>
        <strain evidence="3">R1</strain>
        <tissue evidence="3">Leaf</tissue>
    </source>
</reference>
<accession>A0AAQ3XFG2</accession>
<evidence type="ECO:0000259" key="2">
    <source>
        <dbReference type="Pfam" id="PF12776"/>
    </source>
</evidence>
<dbReference type="AlphaFoldDB" id="A0AAQ3XFG2"/>
<dbReference type="PANTHER" id="PTHR46934">
    <property type="entry name" value="MYB_DNA-BIND_3 DOMAIN-CONTAINING PROTEIN-RELATED"/>
    <property type="match status" value="1"/>
</dbReference>
<evidence type="ECO:0000256" key="1">
    <source>
        <dbReference type="SAM" id="MobiDB-lite"/>
    </source>
</evidence>
<proteinExistence type="predicted"/>
<feature type="compositionally biased region" description="Basic residues" evidence="1">
    <location>
        <begin position="104"/>
        <end position="119"/>
    </location>
</feature>
<feature type="region of interest" description="Disordered" evidence="1">
    <location>
        <begin position="193"/>
        <end position="214"/>
    </location>
</feature>
<sequence>PGKTPRPRWLGTNSRGLTRGGGCSRNVQAVQRSTLHAEVASHARPRHGDGAGVGHQIRPPSATVPQSGGNIDLVSHPSIRCPSPSVRLIMFGRGSPKLNLMSKASKRKNSPKVLPKVRHTKDNGSTSSEKTKAAWNPAMEKTLVDLLHNHNTPEYRSQIGWKPKAWNKIVKEFHEKEKYVSFTKSQIQDKEKELKKSLQGSQRSEETKWGFLEQ</sequence>
<keyword evidence="4" id="KW-1185">Reference proteome</keyword>
<protein>
    <recommendedName>
        <fullName evidence="2">Myb/SANT-like domain-containing protein</fullName>
    </recommendedName>
</protein>
<dbReference type="Pfam" id="PF12776">
    <property type="entry name" value="Myb_DNA-bind_3"/>
    <property type="match status" value="1"/>
</dbReference>
<feature type="domain" description="Myb/SANT-like" evidence="2">
    <location>
        <begin position="135"/>
        <end position="198"/>
    </location>
</feature>
<dbReference type="InterPro" id="IPR024752">
    <property type="entry name" value="Myb/SANT-like_dom"/>
</dbReference>
<evidence type="ECO:0000313" key="3">
    <source>
        <dbReference type="EMBL" id="WVZ97003.1"/>
    </source>
</evidence>
<dbReference type="PANTHER" id="PTHR46934:SF8">
    <property type="entry name" value="OS06G0481800 PROTEIN"/>
    <property type="match status" value="1"/>
</dbReference>
<evidence type="ECO:0000313" key="4">
    <source>
        <dbReference type="Proteomes" id="UP001341281"/>
    </source>
</evidence>
<gene>
    <name evidence="3" type="ORF">U9M48_042573</name>
</gene>
<feature type="non-terminal residue" evidence="3">
    <location>
        <position position="214"/>
    </location>
</feature>
<organism evidence="3 4">
    <name type="scientific">Paspalum notatum var. saurae</name>
    <dbReference type="NCBI Taxonomy" id="547442"/>
    <lineage>
        <taxon>Eukaryota</taxon>
        <taxon>Viridiplantae</taxon>
        <taxon>Streptophyta</taxon>
        <taxon>Embryophyta</taxon>
        <taxon>Tracheophyta</taxon>
        <taxon>Spermatophyta</taxon>
        <taxon>Magnoliopsida</taxon>
        <taxon>Liliopsida</taxon>
        <taxon>Poales</taxon>
        <taxon>Poaceae</taxon>
        <taxon>PACMAD clade</taxon>
        <taxon>Panicoideae</taxon>
        <taxon>Andropogonodae</taxon>
        <taxon>Paspaleae</taxon>
        <taxon>Paspalinae</taxon>
        <taxon>Paspalum</taxon>
    </lineage>
</organism>
<feature type="region of interest" description="Disordered" evidence="1">
    <location>
        <begin position="104"/>
        <end position="132"/>
    </location>
</feature>
<dbReference type="EMBL" id="CP144754">
    <property type="protein sequence ID" value="WVZ97003.1"/>
    <property type="molecule type" value="Genomic_DNA"/>
</dbReference>
<feature type="region of interest" description="Disordered" evidence="1">
    <location>
        <begin position="1"/>
        <end position="24"/>
    </location>
</feature>
<name>A0AAQ3XFG2_PASNO</name>
<dbReference type="Proteomes" id="UP001341281">
    <property type="component" value="Chromosome 10"/>
</dbReference>